<keyword evidence="1" id="KW-0472">Membrane</keyword>
<proteinExistence type="predicted"/>
<keyword evidence="1" id="KW-0812">Transmembrane</keyword>
<dbReference type="EMBL" id="DSJL01000010">
    <property type="protein sequence ID" value="HEF65020.1"/>
    <property type="molecule type" value="Genomic_DNA"/>
</dbReference>
<name>A0A7C1X0E7_THERO</name>
<reference evidence="2" key="1">
    <citation type="journal article" date="2020" name="mSystems">
        <title>Genome- and Community-Level Interaction Insights into Carbon Utilization and Element Cycling Functions of Hydrothermarchaeota in Hydrothermal Sediment.</title>
        <authorList>
            <person name="Zhou Z."/>
            <person name="Liu Y."/>
            <person name="Xu W."/>
            <person name="Pan J."/>
            <person name="Luo Z.H."/>
            <person name="Li M."/>
        </authorList>
    </citation>
    <scope>NUCLEOTIDE SEQUENCE [LARGE SCALE GENOMIC DNA]</scope>
    <source>
        <strain evidence="2">SpSt-222</strain>
    </source>
</reference>
<feature type="transmembrane region" description="Helical" evidence="1">
    <location>
        <begin position="12"/>
        <end position="34"/>
    </location>
</feature>
<keyword evidence="1" id="KW-1133">Transmembrane helix</keyword>
<gene>
    <name evidence="2" type="ORF">ENP47_05420</name>
</gene>
<accession>A0A7C1X0E7</accession>
<evidence type="ECO:0000313" key="2">
    <source>
        <dbReference type="EMBL" id="HEF65020.1"/>
    </source>
</evidence>
<organism evidence="2">
    <name type="scientific">Thermomicrobium roseum</name>
    <dbReference type="NCBI Taxonomy" id="500"/>
    <lineage>
        <taxon>Bacteria</taxon>
        <taxon>Pseudomonadati</taxon>
        <taxon>Thermomicrobiota</taxon>
        <taxon>Thermomicrobia</taxon>
        <taxon>Thermomicrobiales</taxon>
        <taxon>Thermomicrobiaceae</taxon>
        <taxon>Thermomicrobium</taxon>
    </lineage>
</organism>
<sequence length="151" mass="16663">MVVVRPQSRRAGWLRVAAIAVGIMVLAIAAIFWASSRGSPVPHPEVTGAVERIQAELDVLQVSLYTDQVVRNGQVLEPEEYAAAQTAVQRARAQWETIRKAVAPEHRDRVDRLFEELQTAVDTLAPAAEVQELVRDLQQALRSLESTENSG</sequence>
<protein>
    <submittedName>
        <fullName evidence="2">Uncharacterized protein</fullName>
    </submittedName>
</protein>
<comment type="caution">
    <text evidence="2">The sequence shown here is derived from an EMBL/GenBank/DDBJ whole genome shotgun (WGS) entry which is preliminary data.</text>
</comment>
<evidence type="ECO:0000256" key="1">
    <source>
        <dbReference type="SAM" id="Phobius"/>
    </source>
</evidence>
<dbReference type="AlphaFoldDB" id="A0A7C1X0E7"/>